<evidence type="ECO:0000256" key="2">
    <source>
        <dbReference type="ARBA" id="ARBA00016066"/>
    </source>
</evidence>
<comment type="caution">
    <text evidence="10">The sequence shown here is derived from an EMBL/GenBank/DDBJ whole genome shotgun (WGS) entry which is preliminary data.</text>
</comment>
<evidence type="ECO:0000256" key="7">
    <source>
        <dbReference type="ARBA" id="ARBA00031069"/>
    </source>
</evidence>
<evidence type="ECO:0000256" key="1">
    <source>
        <dbReference type="ARBA" id="ARBA00007450"/>
    </source>
</evidence>
<evidence type="ECO:0000256" key="3">
    <source>
        <dbReference type="ARBA" id="ARBA00022618"/>
    </source>
</evidence>
<protein>
    <recommendedName>
        <fullName evidence="2">Anaphase-promoting complex subunit 5</fullName>
    </recommendedName>
    <alternativeName>
        <fullName evidence="7">Cyclosome subunit 5</fullName>
    </alternativeName>
</protein>
<dbReference type="GO" id="GO:0045842">
    <property type="term" value="P:positive regulation of mitotic metaphase/anaphase transition"/>
    <property type="evidence" value="ECO:0007669"/>
    <property type="project" value="TreeGrafter"/>
</dbReference>
<evidence type="ECO:0000259" key="9">
    <source>
        <dbReference type="Pfam" id="PF12862"/>
    </source>
</evidence>
<dbReference type="InterPro" id="IPR037679">
    <property type="entry name" value="Apc5"/>
</dbReference>
<dbReference type="InterPro" id="IPR011990">
    <property type="entry name" value="TPR-like_helical_dom_sf"/>
</dbReference>
<dbReference type="GO" id="GO:0051301">
    <property type="term" value="P:cell division"/>
    <property type="evidence" value="ECO:0007669"/>
    <property type="project" value="UniProtKB-KW"/>
</dbReference>
<dbReference type="GeneID" id="30031304"/>
<evidence type="ECO:0000256" key="4">
    <source>
        <dbReference type="ARBA" id="ARBA00022776"/>
    </source>
</evidence>
<dbReference type="Pfam" id="PF12862">
    <property type="entry name" value="ANAPC5"/>
    <property type="match status" value="1"/>
</dbReference>
<keyword evidence="5" id="KW-0833">Ubl conjugation pathway</keyword>
<evidence type="ECO:0000256" key="6">
    <source>
        <dbReference type="ARBA" id="ARBA00023306"/>
    </source>
</evidence>
<dbReference type="RefSeq" id="XP_018713393.1">
    <property type="nucleotide sequence ID" value="XM_018858328.1"/>
</dbReference>
<dbReference type="PANTHER" id="PTHR12830:SF9">
    <property type="entry name" value="ANAPHASE-PROMOTING COMPLEX SUBUNIT 5"/>
    <property type="match status" value="1"/>
</dbReference>
<proteinExistence type="inferred from homology"/>
<dbReference type="InterPro" id="IPR026000">
    <property type="entry name" value="Apc5_dom"/>
</dbReference>
<dbReference type="STRING" id="869754.A0A1A0HGA6"/>
<keyword evidence="4" id="KW-0498">Mitosis</keyword>
<accession>A0A1A0HGA6</accession>
<dbReference type="AlphaFoldDB" id="A0A1A0HGA6"/>
<dbReference type="Proteomes" id="UP000092555">
    <property type="component" value="Unassembled WGS sequence"/>
</dbReference>
<dbReference type="GO" id="GO:0070979">
    <property type="term" value="P:protein K11-linked ubiquitination"/>
    <property type="evidence" value="ECO:0007669"/>
    <property type="project" value="TreeGrafter"/>
</dbReference>
<dbReference type="GO" id="GO:0005680">
    <property type="term" value="C:anaphase-promoting complex"/>
    <property type="evidence" value="ECO:0007669"/>
    <property type="project" value="InterPro"/>
</dbReference>
<keyword evidence="11" id="KW-1185">Reference proteome</keyword>
<reference evidence="10 11" key="1">
    <citation type="submission" date="2016-05" db="EMBL/GenBank/DDBJ databases">
        <title>Comparative genomics of biotechnologically important yeasts.</title>
        <authorList>
            <consortium name="DOE Joint Genome Institute"/>
            <person name="Riley R."/>
            <person name="Haridas S."/>
            <person name="Wolfe K.H."/>
            <person name="Lopes M.R."/>
            <person name="Hittinger C.T."/>
            <person name="Goker M."/>
            <person name="Salamov A."/>
            <person name="Wisecaver J."/>
            <person name="Long T.M."/>
            <person name="Aerts A.L."/>
            <person name="Barry K."/>
            <person name="Choi C."/>
            <person name="Clum A."/>
            <person name="Coughlan A.Y."/>
            <person name="Deshpande S."/>
            <person name="Douglass A.P."/>
            <person name="Hanson S.J."/>
            <person name="Klenk H.-P."/>
            <person name="LaButti K."/>
            <person name="Lapidus A."/>
            <person name="Lindquist E."/>
            <person name="Lipzen A."/>
            <person name="Meier-kolthoff J.P."/>
            <person name="Ohm R.A."/>
            <person name="Otillar R.P."/>
            <person name="Pangilinan J."/>
            <person name="Peng Y."/>
            <person name="Rokas A."/>
            <person name="Rosa C.A."/>
            <person name="Scheuner C."/>
            <person name="Sibirny A.A."/>
            <person name="Slot J.C."/>
            <person name="Stielow J.B."/>
            <person name="Sun H."/>
            <person name="Kurtzman C.P."/>
            <person name="Blackwell M."/>
            <person name="Grigoriev I.V."/>
            <person name="Jeffries T.W."/>
        </authorList>
    </citation>
    <scope>NUCLEOTIDE SEQUENCE [LARGE SCALE GENOMIC DNA]</scope>
    <source>
        <strain evidence="10 11">NRRL YB-4993</strain>
    </source>
</reference>
<feature type="domain" description="Anaphase-promoting complex subunit 5" evidence="9">
    <location>
        <begin position="306"/>
        <end position="395"/>
    </location>
</feature>
<organism evidence="10 11">
    <name type="scientific">Metschnikowia bicuspidata var. bicuspidata NRRL YB-4993</name>
    <dbReference type="NCBI Taxonomy" id="869754"/>
    <lineage>
        <taxon>Eukaryota</taxon>
        <taxon>Fungi</taxon>
        <taxon>Dikarya</taxon>
        <taxon>Ascomycota</taxon>
        <taxon>Saccharomycotina</taxon>
        <taxon>Pichiomycetes</taxon>
        <taxon>Metschnikowiaceae</taxon>
        <taxon>Metschnikowia</taxon>
    </lineage>
</organism>
<sequence>MNEELSPQTITLALIIRLYLSNDLPESKFLLSFITQYLEGYPISEDKEYSANPTLLSLCCSIRRTYENYWRNNLTADTKRQRELSVDAFCLKILSILWSIDSADLLLLIVNDTYDFVSQRLTITYSGLRKVSQRSVIGRFAQKLAVSAKLLHFDESSSLFINFCLYRSTTLDHFKELKNTFDKSKEIHDANFLSSVAIYQLDDVSVSSDSHGNALSHESQDHVFYNTLNSKLDSLNYALTGDNGTRIQNFTPSYVESLVNTQIRLLQRYGSSTPAALWVVFSRMVSCENEIGKYNEFNNGELTSFYYLTYLENLHSGDYRGAFDSLHRYFDYMVSKGSRYFYHFALISKASLHQYFGENEKALDSIEEAISVARENKDNSTLTFILSWLFDFVRKNPSLQDTRTFSQIKNHLQLLDSLVQKSLSISLLLAAISYRYESEFYLNSGACFARYYESLFKSNYLSINDHVSSFIGGCHATSNLWELVGSPHLSSLYNDLGLLYSEEHGTSSDMQEFKFRKEKTGGRYHDKDIYNFDTVDVSAGRGLRHKLLFQSVEHSLLKGRHRLAYEILRSLPTDDDLDQDSRVEMLRLSAIIESAHGNHDEALTTLDSHLNGTSKQKFPMYSQKLCFLKLNMVKSQVLIQSGVPFKAFSLSLQLMEIAKLLGFLSISLQGCSLLVQILRVSGNTLDAYMLALSAIPLIFCLDNVSMSSTISYDLARLCFELLKHDGTPPRTARKDLFEQCLSSLSMSISGFKKIGDLQGLSRCFELEMDLQNASLLDDFSQHSQKALKILRKRKSEESRHSYVEGGLM</sequence>
<keyword evidence="3" id="KW-0132">Cell division</keyword>
<evidence type="ECO:0000256" key="8">
    <source>
        <dbReference type="ARBA" id="ARBA00045696"/>
    </source>
</evidence>
<comment type="similarity">
    <text evidence="1">Belongs to the APC5 family.</text>
</comment>
<gene>
    <name evidence="10" type="ORF">METBIDRAFT_62923</name>
</gene>
<keyword evidence="6" id="KW-0131">Cell cycle</keyword>
<dbReference type="SUPFAM" id="SSF48452">
    <property type="entry name" value="TPR-like"/>
    <property type="match status" value="1"/>
</dbReference>
<dbReference type="PANTHER" id="PTHR12830">
    <property type="entry name" value="ANAPHASE-PROMOTING COMPLEX SUBUNIT 5"/>
    <property type="match status" value="1"/>
</dbReference>
<name>A0A1A0HGA6_9ASCO</name>
<dbReference type="GO" id="GO:0031145">
    <property type="term" value="P:anaphase-promoting complex-dependent catabolic process"/>
    <property type="evidence" value="ECO:0007669"/>
    <property type="project" value="TreeGrafter"/>
</dbReference>
<comment type="function">
    <text evidence="8">Component of the anaphase promoting complex/cyclosome (APC/C), a cell cycle-regulated E3 ubiquitin ligase that controls progression through mitosis and the G1 phase of the cell cycle. The APC/C complex acts by mediating ubiquitination and subsequent degradation of target proteins: it mainly mediates the formation of 'Lys-11'-linked polyubiquitin chains and, to a lower extent, the formation of 'Lys-48'- and 'Lys-63'-linked polyubiquitin chains. The APC/C complex catalyzes assembly of branched 'Lys-11'-/'Lys-48'-linked branched ubiquitin chains on target proteins.</text>
</comment>
<evidence type="ECO:0000313" key="11">
    <source>
        <dbReference type="Proteomes" id="UP000092555"/>
    </source>
</evidence>
<dbReference type="UniPathway" id="UPA00143"/>
<dbReference type="EMBL" id="LXTC01000001">
    <property type="protein sequence ID" value="OBA22912.1"/>
    <property type="molecule type" value="Genomic_DNA"/>
</dbReference>
<evidence type="ECO:0000313" key="10">
    <source>
        <dbReference type="EMBL" id="OBA22912.1"/>
    </source>
</evidence>
<evidence type="ECO:0000256" key="5">
    <source>
        <dbReference type="ARBA" id="ARBA00022786"/>
    </source>
</evidence>
<dbReference type="OrthoDB" id="2504561at2759"/>